<dbReference type="RefSeq" id="WP_407048610.1">
    <property type="nucleotide sequence ID" value="NZ_CP158568.1"/>
</dbReference>
<dbReference type="EMBL" id="CP158568">
    <property type="protein sequence ID" value="XBY43509.1"/>
    <property type="molecule type" value="Genomic_DNA"/>
</dbReference>
<feature type="domain" description="SsuA/THI5-like" evidence="1">
    <location>
        <begin position="50"/>
        <end position="267"/>
    </location>
</feature>
<dbReference type="Gene3D" id="3.40.190.10">
    <property type="entry name" value="Periplasmic binding protein-like II"/>
    <property type="match status" value="2"/>
</dbReference>
<sequence length="331" mass="34844">MADRRSILPTRRHVLAAGVAAAATLARPAILRAETPKIRIGFWPIAGGLPLYTGVETGLFKKAGLDVEAVKFASATQVVEAMIAGRIEGSANGTASAAIGLGEITSPGLAKIFCSNPSNKTYWLDEMIVAEGSPIQSIAELAGKRVASGPGIQNVTLAKVILEKNGIKDPKVIELPIGQHVPALAAGQVDAVYTLEPTGTIGRMKKAARVLEYGVISKYVLGDENLPWFGGSASLTSAFLAAQPALATSFVAAYSEAVAMVSTKPAEVRKYLKGYTSIEEDLVGEVPLPGFKLASDFSPTDVKAFQDFFDVFAARGIFSRKVDVSAMLYKA</sequence>
<proteinExistence type="predicted"/>
<reference evidence="2" key="1">
    <citation type="submission" date="2024-06" db="EMBL/GenBank/DDBJ databases">
        <title>Methylostella associata gen. nov., sp. nov., a novel Ancalomicrobiaceae-affiliated facultatively methylotrophic bacteria that feed on methanotrophs of the genus Methylococcus.</title>
        <authorList>
            <person name="Saltykova V."/>
            <person name="Danilova O.V."/>
            <person name="Oshkin I.Y."/>
            <person name="Belova S.E."/>
            <person name="Pimenov N.V."/>
            <person name="Dedysh S.N."/>
        </authorList>
    </citation>
    <scope>NUCLEOTIDE SEQUENCE</scope>
    <source>
        <strain evidence="2">S20</strain>
    </source>
</reference>
<gene>
    <name evidence="2" type="ORF">ABS361_15635</name>
</gene>
<dbReference type="Pfam" id="PF09084">
    <property type="entry name" value="NMT1"/>
    <property type="match status" value="1"/>
</dbReference>
<dbReference type="InterPro" id="IPR015168">
    <property type="entry name" value="SsuA/THI5"/>
</dbReference>
<dbReference type="PANTHER" id="PTHR30024">
    <property type="entry name" value="ALIPHATIC SULFONATES-BINDING PROTEIN-RELATED"/>
    <property type="match status" value="1"/>
</dbReference>
<dbReference type="KEGG" id="mflg:ABS361_15635"/>
<organism evidence="2">
    <name type="scientific">Methyloraptor flagellatus</name>
    <dbReference type="NCBI Taxonomy" id="3162530"/>
    <lineage>
        <taxon>Bacteria</taxon>
        <taxon>Pseudomonadati</taxon>
        <taxon>Pseudomonadota</taxon>
        <taxon>Alphaproteobacteria</taxon>
        <taxon>Hyphomicrobiales</taxon>
        <taxon>Ancalomicrobiaceae</taxon>
        <taxon>Methyloraptor</taxon>
    </lineage>
</organism>
<evidence type="ECO:0000313" key="2">
    <source>
        <dbReference type="EMBL" id="XBY43509.1"/>
    </source>
</evidence>
<dbReference type="AlphaFoldDB" id="A0AAU7X6M6"/>
<dbReference type="SUPFAM" id="SSF53850">
    <property type="entry name" value="Periplasmic binding protein-like II"/>
    <property type="match status" value="1"/>
</dbReference>
<protein>
    <submittedName>
        <fullName evidence="2">ABC transporter substrate-binding protein</fullName>
    </submittedName>
</protein>
<evidence type="ECO:0000259" key="1">
    <source>
        <dbReference type="Pfam" id="PF09084"/>
    </source>
</evidence>
<name>A0AAU7X6M6_9HYPH</name>
<accession>A0AAU7X6M6</accession>